<keyword evidence="2" id="KW-1185">Reference proteome</keyword>
<name>A0A2U1K274_9FLAO</name>
<gene>
    <name evidence="1" type="ORF">DB891_01970</name>
</gene>
<organism evidence="1 2">
    <name type="scientific">Flavobacterium laiguense</name>
    <dbReference type="NCBI Taxonomy" id="2169409"/>
    <lineage>
        <taxon>Bacteria</taxon>
        <taxon>Pseudomonadati</taxon>
        <taxon>Bacteroidota</taxon>
        <taxon>Flavobacteriia</taxon>
        <taxon>Flavobacteriales</taxon>
        <taxon>Flavobacteriaceae</taxon>
        <taxon>Flavobacterium</taxon>
    </lineage>
</organism>
<dbReference type="Proteomes" id="UP000245618">
    <property type="component" value="Unassembled WGS sequence"/>
</dbReference>
<evidence type="ECO:0000313" key="2">
    <source>
        <dbReference type="Proteomes" id="UP000245618"/>
    </source>
</evidence>
<sequence length="74" mass="8652">MLKSQIEQISANLQLDNSNTVSEIITMECGLLNTHLIKDKARGFLTIITFKSNKLRIFFYLKTKLQQNEKIKFF</sequence>
<accession>A0A2U1K274</accession>
<dbReference type="EMBL" id="QCZH01000001">
    <property type="protein sequence ID" value="PWA11597.1"/>
    <property type="molecule type" value="Genomic_DNA"/>
</dbReference>
<evidence type="ECO:0000313" key="1">
    <source>
        <dbReference type="EMBL" id="PWA11597.1"/>
    </source>
</evidence>
<dbReference type="AlphaFoldDB" id="A0A2U1K274"/>
<proteinExistence type="predicted"/>
<reference evidence="1 2" key="1">
    <citation type="submission" date="2018-04" db="EMBL/GenBank/DDBJ databases">
        <title>Flavobacterium sp. nov., isolated from glacier ice.</title>
        <authorList>
            <person name="Liu Q."/>
            <person name="Xin Y.-H."/>
        </authorList>
    </citation>
    <scope>NUCLEOTIDE SEQUENCE [LARGE SCALE GENOMIC DNA]</scope>
    <source>
        <strain evidence="1 2">LB2P30</strain>
    </source>
</reference>
<protein>
    <submittedName>
        <fullName evidence="1">Uncharacterized protein</fullName>
    </submittedName>
</protein>
<comment type="caution">
    <text evidence="1">The sequence shown here is derived from an EMBL/GenBank/DDBJ whole genome shotgun (WGS) entry which is preliminary data.</text>
</comment>